<evidence type="ECO:0000256" key="5">
    <source>
        <dbReference type="ARBA" id="ARBA00023008"/>
    </source>
</evidence>
<dbReference type="AlphaFoldDB" id="A0A9W9W1F9"/>
<sequence length="662" mass="73525">MKPLIPLLLCLLTAGSPCSCLQEFHTPLPSPSRKETSGQVNRFDKTCEGNDFNNRQDWCGFGINTDYTTISPDTGVIREFWLELDQLYLAPDGRTRWTLAINGTIPGPTIEVNWGDTVVVHLLNKIPSTVRNGTSMHFHGIRQHYTNPSDGVVSITQCPIRPGERMTYRWHATQYGTTWYHSHIGLQTWEGAFGGIIIHGPASANYDDDKGVIFLNDWDTRTVDELWEFAQNSGPPTVDNGLIDGMNVFGEDGNPAQTGKRFNMTFIPGRCYRLRLGNAACDTHFKFSIDHHSLTVIAADLVPIRPYNTTVLDIAIGQRYDVIVHANQKPTTEKSSTFWLRAIPQTSCSKNSNAANIRGVITYRNPGEKDHEPLTLPTTSPHNYTDSCIDEDPTNLIPIITPDFTPSEKITYNKSLPVGITLDAKNHYRWTLNGTSMQLDRANPTLQTIASTPDHDSANSSHSHPHSHSRTDAVIDLPDTDSWTLIIIETTLAAPHPVHLHGHDFLIIAQGQGPYRDHHRSPADAGFSSTPARALDLDPASTKTKIQTQTPTQTPNVGVGVGGSGAITFLSGSFPKRDTALLPASGHLVIAFKTDNPGAWLLHCHIGWHLEQGFGVQFVEREDEVRRLFEGQWRELGESMEERCGRWEEYWGKYGDENGSGV</sequence>
<dbReference type="GO" id="GO:0005507">
    <property type="term" value="F:copper ion binding"/>
    <property type="evidence" value="ECO:0007669"/>
    <property type="project" value="InterPro"/>
</dbReference>
<dbReference type="EMBL" id="JAPZBU010000006">
    <property type="protein sequence ID" value="KAJ5396822.1"/>
    <property type="molecule type" value="Genomic_DNA"/>
</dbReference>
<dbReference type="CDD" id="cd13880">
    <property type="entry name" value="CuRO_2_MaLCC_like"/>
    <property type="match status" value="1"/>
</dbReference>
<keyword evidence="5" id="KW-0186">Copper</keyword>
<evidence type="ECO:0000259" key="9">
    <source>
        <dbReference type="Pfam" id="PF00394"/>
    </source>
</evidence>
<accession>A0A9W9W1F9</accession>
<evidence type="ECO:0000256" key="2">
    <source>
        <dbReference type="ARBA" id="ARBA00022723"/>
    </source>
</evidence>
<feature type="signal peptide" evidence="8">
    <location>
        <begin position="1"/>
        <end position="20"/>
    </location>
</feature>
<feature type="chain" id="PRO_5040865115" description="Laccase" evidence="8">
    <location>
        <begin position="21"/>
        <end position="662"/>
    </location>
</feature>
<evidence type="ECO:0000256" key="4">
    <source>
        <dbReference type="ARBA" id="ARBA00023002"/>
    </source>
</evidence>
<organism evidence="12 13">
    <name type="scientific">Penicillium cosmopolitanum</name>
    <dbReference type="NCBI Taxonomy" id="1131564"/>
    <lineage>
        <taxon>Eukaryota</taxon>
        <taxon>Fungi</taxon>
        <taxon>Dikarya</taxon>
        <taxon>Ascomycota</taxon>
        <taxon>Pezizomycotina</taxon>
        <taxon>Eurotiomycetes</taxon>
        <taxon>Eurotiomycetidae</taxon>
        <taxon>Eurotiales</taxon>
        <taxon>Aspergillaceae</taxon>
        <taxon>Penicillium</taxon>
    </lineage>
</organism>
<feature type="domain" description="Plastocyanin-like" evidence="11">
    <location>
        <begin position="90"/>
        <end position="202"/>
    </location>
</feature>
<dbReference type="GO" id="GO:0016491">
    <property type="term" value="F:oxidoreductase activity"/>
    <property type="evidence" value="ECO:0007669"/>
    <property type="project" value="UniProtKB-KW"/>
</dbReference>
<dbReference type="PANTHER" id="PTHR11709:SF502">
    <property type="entry name" value="MULTICOPPER OXIDASE"/>
    <property type="match status" value="1"/>
</dbReference>
<reference evidence="12" key="2">
    <citation type="journal article" date="2023" name="IMA Fungus">
        <title>Comparative genomic study of the Penicillium genus elucidates a diverse pangenome and 15 lateral gene transfer events.</title>
        <authorList>
            <person name="Petersen C."/>
            <person name="Sorensen T."/>
            <person name="Nielsen M.R."/>
            <person name="Sondergaard T.E."/>
            <person name="Sorensen J.L."/>
            <person name="Fitzpatrick D.A."/>
            <person name="Frisvad J.C."/>
            <person name="Nielsen K.L."/>
        </authorList>
    </citation>
    <scope>NUCLEOTIDE SEQUENCE</scope>
    <source>
        <strain evidence="12">IBT 29677</strain>
    </source>
</reference>
<dbReference type="Proteomes" id="UP001147747">
    <property type="component" value="Unassembled WGS sequence"/>
</dbReference>
<feature type="domain" description="Plastocyanin-like" evidence="10">
    <location>
        <begin position="442"/>
        <end position="623"/>
    </location>
</feature>
<evidence type="ECO:0000256" key="7">
    <source>
        <dbReference type="SAM" id="MobiDB-lite"/>
    </source>
</evidence>
<reference evidence="12" key="1">
    <citation type="submission" date="2022-12" db="EMBL/GenBank/DDBJ databases">
        <authorList>
            <person name="Petersen C."/>
        </authorList>
    </citation>
    <scope>NUCLEOTIDE SEQUENCE</scope>
    <source>
        <strain evidence="12">IBT 29677</strain>
    </source>
</reference>
<dbReference type="Pfam" id="PF00394">
    <property type="entry name" value="Cu-oxidase"/>
    <property type="match status" value="1"/>
</dbReference>
<evidence type="ECO:0008006" key="14">
    <source>
        <dbReference type="Google" id="ProtNLM"/>
    </source>
</evidence>
<evidence type="ECO:0000256" key="6">
    <source>
        <dbReference type="ARBA" id="ARBA00023180"/>
    </source>
</evidence>
<evidence type="ECO:0000313" key="12">
    <source>
        <dbReference type="EMBL" id="KAJ5396822.1"/>
    </source>
</evidence>
<dbReference type="Pfam" id="PF07731">
    <property type="entry name" value="Cu-oxidase_2"/>
    <property type="match status" value="1"/>
</dbReference>
<name>A0A9W9W1F9_9EURO</name>
<dbReference type="PANTHER" id="PTHR11709">
    <property type="entry name" value="MULTI-COPPER OXIDASE"/>
    <property type="match status" value="1"/>
</dbReference>
<keyword evidence="8" id="KW-0732">Signal</keyword>
<dbReference type="Pfam" id="PF07732">
    <property type="entry name" value="Cu-oxidase_3"/>
    <property type="match status" value="1"/>
</dbReference>
<protein>
    <recommendedName>
        <fullName evidence="14">Laccase</fullName>
    </recommendedName>
</protein>
<comment type="caution">
    <text evidence="12">The sequence shown here is derived from an EMBL/GenBank/DDBJ whole genome shotgun (WGS) entry which is preliminary data.</text>
</comment>
<evidence type="ECO:0000256" key="3">
    <source>
        <dbReference type="ARBA" id="ARBA00022737"/>
    </source>
</evidence>
<dbReference type="FunFam" id="2.60.40.420:FF:000038">
    <property type="entry name" value="Extracellular dihydrogeodin oxidase/laccase"/>
    <property type="match status" value="1"/>
</dbReference>
<comment type="similarity">
    <text evidence="1">Belongs to the multicopper oxidase family.</text>
</comment>
<dbReference type="InterPro" id="IPR011707">
    <property type="entry name" value="Cu-oxidase-like_N"/>
</dbReference>
<feature type="region of interest" description="Disordered" evidence="7">
    <location>
        <begin position="448"/>
        <end position="473"/>
    </location>
</feature>
<evidence type="ECO:0000259" key="11">
    <source>
        <dbReference type="Pfam" id="PF07732"/>
    </source>
</evidence>
<dbReference type="InterPro" id="IPR011706">
    <property type="entry name" value="Cu-oxidase_C"/>
</dbReference>
<proteinExistence type="inferred from homology"/>
<dbReference type="Gene3D" id="2.60.40.420">
    <property type="entry name" value="Cupredoxins - blue copper proteins"/>
    <property type="match status" value="3"/>
</dbReference>
<keyword evidence="6" id="KW-0325">Glycoprotein</keyword>
<dbReference type="GeneID" id="81368552"/>
<evidence type="ECO:0000259" key="10">
    <source>
        <dbReference type="Pfam" id="PF07731"/>
    </source>
</evidence>
<dbReference type="InterPro" id="IPR008972">
    <property type="entry name" value="Cupredoxin"/>
</dbReference>
<evidence type="ECO:0000256" key="1">
    <source>
        <dbReference type="ARBA" id="ARBA00010609"/>
    </source>
</evidence>
<dbReference type="InterPro" id="IPR001117">
    <property type="entry name" value="Cu-oxidase_2nd"/>
</dbReference>
<keyword evidence="3" id="KW-0677">Repeat</keyword>
<gene>
    <name evidence="12" type="ORF">N7509_004935</name>
</gene>
<feature type="domain" description="Plastocyanin-like" evidence="9">
    <location>
        <begin position="211"/>
        <end position="364"/>
    </location>
</feature>
<keyword evidence="13" id="KW-1185">Reference proteome</keyword>
<evidence type="ECO:0000313" key="13">
    <source>
        <dbReference type="Proteomes" id="UP001147747"/>
    </source>
</evidence>
<evidence type="ECO:0000256" key="8">
    <source>
        <dbReference type="SAM" id="SignalP"/>
    </source>
</evidence>
<keyword evidence="4" id="KW-0560">Oxidoreductase</keyword>
<dbReference type="RefSeq" id="XP_056488874.1">
    <property type="nucleotide sequence ID" value="XM_056629572.1"/>
</dbReference>
<dbReference type="SUPFAM" id="SSF49503">
    <property type="entry name" value="Cupredoxins"/>
    <property type="match status" value="3"/>
</dbReference>
<dbReference type="InterPro" id="IPR045087">
    <property type="entry name" value="Cu-oxidase_fam"/>
</dbReference>
<keyword evidence="2" id="KW-0479">Metal-binding</keyword>
<dbReference type="CDD" id="cd13901">
    <property type="entry name" value="CuRO_3_MaLCC_like"/>
    <property type="match status" value="1"/>
</dbReference>
<dbReference type="OrthoDB" id="2121828at2759"/>
<dbReference type="FunFam" id="2.60.40.420:FF:000021">
    <property type="entry name" value="Extracellular dihydrogeodin oxidase/laccase"/>
    <property type="match status" value="1"/>
</dbReference>